<dbReference type="PIRSF" id="PIRSF036949">
    <property type="entry name" value="RPA32"/>
    <property type="match status" value="1"/>
</dbReference>
<dbReference type="GO" id="GO:0006289">
    <property type="term" value="P:nucleotide-excision repair"/>
    <property type="evidence" value="ECO:0007669"/>
    <property type="project" value="TreeGrafter"/>
</dbReference>
<evidence type="ECO:0000259" key="4">
    <source>
        <dbReference type="Pfam" id="PF01336"/>
    </source>
</evidence>
<dbReference type="Pfam" id="PF01336">
    <property type="entry name" value="tRNA_anti-codon"/>
    <property type="match status" value="1"/>
</dbReference>
<dbReference type="InterPro" id="IPR040260">
    <property type="entry name" value="RFA2-like"/>
</dbReference>
<dbReference type="GO" id="GO:0000781">
    <property type="term" value="C:chromosome, telomeric region"/>
    <property type="evidence" value="ECO:0007669"/>
    <property type="project" value="TreeGrafter"/>
</dbReference>
<dbReference type="InterPro" id="IPR012340">
    <property type="entry name" value="NA-bd_OB-fold"/>
</dbReference>
<dbReference type="HOGENOM" id="CLU_051033_0_1_1"/>
<dbReference type="STRING" id="306902.C4YCI4"/>
<dbReference type="SUPFAM" id="SSF46785">
    <property type="entry name" value="Winged helix' DNA-binding domain"/>
    <property type="match status" value="1"/>
</dbReference>
<dbReference type="VEuPathDB" id="FungiDB:CLUG_05823"/>
<dbReference type="OrthoDB" id="25571at2759"/>
<dbReference type="Gene3D" id="2.40.50.140">
    <property type="entry name" value="Nucleic acid-binding proteins"/>
    <property type="match status" value="1"/>
</dbReference>
<dbReference type="GeneID" id="8494654"/>
<evidence type="ECO:0000256" key="1">
    <source>
        <dbReference type="ARBA" id="ARBA00004123"/>
    </source>
</evidence>
<protein>
    <recommendedName>
        <fullName evidence="4">OB domain-containing protein</fullName>
    </recommendedName>
</protein>
<evidence type="ECO:0000256" key="3">
    <source>
        <dbReference type="ARBA" id="ARBA00023242"/>
    </source>
</evidence>
<gene>
    <name evidence="5" type="ORF">CLUG_05823</name>
</gene>
<evidence type="ECO:0000313" key="6">
    <source>
        <dbReference type="Proteomes" id="UP000007703"/>
    </source>
</evidence>
<dbReference type="PANTHER" id="PTHR13989">
    <property type="entry name" value="REPLICATION PROTEIN A-RELATED"/>
    <property type="match status" value="1"/>
</dbReference>
<sequence>MQIRHRTRTNPKLHAWWAMGWYHVTMPIIATRSYSSFLSLLFKMDTSYGNYGDGGFSTDAQFNEYNTSQRAQQTRSTLSPVTIKQINDATQPVSDGEFVVNNVSLNMVSFVGVVRKVENTTSAHTITIEDGTGSVDVRRWVDEKVTTAAQETERFSALENKYVYVTGALKEFNQKKNVQHATIREITDHNEVLYHMLYAISNHLEAQGLMKTEPKAENGLFVQGTSAAGSGLDVLDKIMALIAANTPSMPEGVPTTWISDNLGLSVDEVKEKCHQLSEMAKIYQGYDEASYLSI</sequence>
<keyword evidence="2" id="KW-0238">DNA-binding</keyword>
<dbReference type="EMBL" id="CH408083">
    <property type="protein sequence ID" value="EEQ41695.1"/>
    <property type="molecule type" value="Genomic_DNA"/>
</dbReference>
<evidence type="ECO:0000313" key="5">
    <source>
        <dbReference type="EMBL" id="EEQ41695.1"/>
    </source>
</evidence>
<dbReference type="PANTHER" id="PTHR13989:SF16">
    <property type="entry name" value="REPLICATION PROTEIN A2"/>
    <property type="match status" value="1"/>
</dbReference>
<dbReference type="GO" id="GO:0000724">
    <property type="term" value="P:double-strand break repair via homologous recombination"/>
    <property type="evidence" value="ECO:0007669"/>
    <property type="project" value="TreeGrafter"/>
</dbReference>
<dbReference type="InParanoid" id="C4YCI4"/>
<dbReference type="CDD" id="cd04478">
    <property type="entry name" value="RPA2_DBD_D"/>
    <property type="match status" value="1"/>
</dbReference>
<dbReference type="GO" id="GO:0005662">
    <property type="term" value="C:DNA replication factor A complex"/>
    <property type="evidence" value="ECO:0007669"/>
    <property type="project" value="TreeGrafter"/>
</dbReference>
<proteinExistence type="predicted"/>
<dbReference type="GO" id="GO:0003697">
    <property type="term" value="F:single-stranded DNA binding"/>
    <property type="evidence" value="ECO:0007669"/>
    <property type="project" value="TreeGrafter"/>
</dbReference>
<dbReference type="GO" id="GO:0006260">
    <property type="term" value="P:DNA replication"/>
    <property type="evidence" value="ECO:0007669"/>
    <property type="project" value="InterPro"/>
</dbReference>
<reference evidence="5 6" key="1">
    <citation type="journal article" date="2009" name="Nature">
        <title>Evolution of pathogenicity and sexual reproduction in eight Candida genomes.</title>
        <authorList>
            <person name="Butler G."/>
            <person name="Rasmussen M.D."/>
            <person name="Lin M.F."/>
            <person name="Santos M.A."/>
            <person name="Sakthikumar S."/>
            <person name="Munro C.A."/>
            <person name="Rheinbay E."/>
            <person name="Grabherr M."/>
            <person name="Forche A."/>
            <person name="Reedy J.L."/>
            <person name="Agrafioti I."/>
            <person name="Arnaud M.B."/>
            <person name="Bates S."/>
            <person name="Brown A.J."/>
            <person name="Brunke S."/>
            <person name="Costanzo M.C."/>
            <person name="Fitzpatrick D.A."/>
            <person name="de Groot P.W."/>
            <person name="Harris D."/>
            <person name="Hoyer L.L."/>
            <person name="Hube B."/>
            <person name="Klis F.M."/>
            <person name="Kodira C."/>
            <person name="Lennard N."/>
            <person name="Logue M.E."/>
            <person name="Martin R."/>
            <person name="Neiman A.M."/>
            <person name="Nikolaou E."/>
            <person name="Quail M.A."/>
            <person name="Quinn J."/>
            <person name="Santos M.C."/>
            <person name="Schmitzberger F.F."/>
            <person name="Sherlock G."/>
            <person name="Shah P."/>
            <person name="Silverstein K.A."/>
            <person name="Skrzypek M.S."/>
            <person name="Soll D."/>
            <person name="Staggs R."/>
            <person name="Stansfield I."/>
            <person name="Stumpf M.P."/>
            <person name="Sudbery P.E."/>
            <person name="Srikantha T."/>
            <person name="Zeng Q."/>
            <person name="Berman J."/>
            <person name="Berriman M."/>
            <person name="Heitman J."/>
            <person name="Gow N.A."/>
            <person name="Lorenz M.C."/>
            <person name="Birren B.W."/>
            <person name="Kellis M."/>
            <person name="Cuomo C.A."/>
        </authorList>
    </citation>
    <scope>NUCLEOTIDE SEQUENCE [LARGE SCALE GENOMIC DNA]</scope>
    <source>
        <strain evidence="5 6">ATCC 42720</strain>
    </source>
</reference>
<keyword evidence="3" id="KW-0539">Nucleus</keyword>
<evidence type="ECO:0000256" key="2">
    <source>
        <dbReference type="ARBA" id="ARBA00023125"/>
    </source>
</evidence>
<dbReference type="SUPFAM" id="SSF50249">
    <property type="entry name" value="Nucleic acid-binding proteins"/>
    <property type="match status" value="1"/>
</dbReference>
<dbReference type="InterPro" id="IPR004365">
    <property type="entry name" value="NA-bd_OB_tRNA"/>
</dbReference>
<dbReference type="AlphaFoldDB" id="C4YCI4"/>
<organism evidence="5 6">
    <name type="scientific">Clavispora lusitaniae (strain ATCC 42720)</name>
    <name type="common">Yeast</name>
    <name type="synonym">Candida lusitaniae</name>
    <dbReference type="NCBI Taxonomy" id="306902"/>
    <lineage>
        <taxon>Eukaryota</taxon>
        <taxon>Fungi</taxon>
        <taxon>Dikarya</taxon>
        <taxon>Ascomycota</taxon>
        <taxon>Saccharomycotina</taxon>
        <taxon>Pichiomycetes</taxon>
        <taxon>Metschnikowiaceae</taxon>
        <taxon>Clavispora</taxon>
    </lineage>
</organism>
<accession>C4YCI4</accession>
<dbReference type="InterPro" id="IPR014646">
    <property type="entry name" value="Rfa2/RPA32"/>
</dbReference>
<feature type="domain" description="OB" evidence="4">
    <location>
        <begin position="108"/>
        <end position="185"/>
    </location>
</feature>
<dbReference type="Proteomes" id="UP000007703">
    <property type="component" value="Unassembled WGS sequence"/>
</dbReference>
<comment type="subcellular location">
    <subcellularLocation>
        <location evidence="1">Nucleus</location>
    </subcellularLocation>
</comment>
<dbReference type="InterPro" id="IPR036390">
    <property type="entry name" value="WH_DNA-bd_sf"/>
</dbReference>
<dbReference type="GO" id="GO:0035861">
    <property type="term" value="C:site of double-strand break"/>
    <property type="evidence" value="ECO:0007669"/>
    <property type="project" value="TreeGrafter"/>
</dbReference>
<dbReference type="OMA" id="GRIECNK"/>
<dbReference type="KEGG" id="clu:CLUG_05823"/>
<name>C4YCI4_CLAL4</name>
<dbReference type="FunCoup" id="C4YCI4">
    <property type="interactions" value="850"/>
</dbReference>